<dbReference type="InterPro" id="IPR019642">
    <property type="entry name" value="DUF2507"/>
</dbReference>
<proteinExistence type="predicted"/>
<dbReference type="OrthoDB" id="2965348at2"/>
<feature type="region of interest" description="Disordered" evidence="1">
    <location>
        <begin position="1"/>
        <end position="29"/>
    </location>
</feature>
<evidence type="ECO:0000313" key="2">
    <source>
        <dbReference type="EMBL" id="PLT30233.1"/>
    </source>
</evidence>
<gene>
    <name evidence="2" type="ORF">CUU66_09230</name>
</gene>
<keyword evidence="3" id="KW-1185">Reference proteome</keyword>
<name>A0A2N5M7G7_9BACI</name>
<dbReference type="Proteomes" id="UP000234748">
    <property type="component" value="Unassembled WGS sequence"/>
</dbReference>
<evidence type="ECO:0000256" key="1">
    <source>
        <dbReference type="SAM" id="MobiDB-lite"/>
    </source>
</evidence>
<sequence length="164" mass="18759">MNETSVETASDQDLNEQPLEEKESLPPESKQVPVFGYDLIREYLMSEILGQDAPQLLYWGGKQLARKFPLNTVEDICGFFHSAGWGALSQKKLSKDESIFELSGDSVARRLSINDKCHFQLEAGFLAQQFELQKRVSSEAIEEIKKRNRKVTFIVKWDPKDSVF</sequence>
<feature type="compositionally biased region" description="Polar residues" evidence="1">
    <location>
        <begin position="1"/>
        <end position="12"/>
    </location>
</feature>
<protein>
    <submittedName>
        <fullName evidence="2">DUF2507 domain-containing protein</fullName>
    </submittedName>
</protein>
<dbReference type="AlphaFoldDB" id="A0A2N5M7G7"/>
<organism evidence="2 3">
    <name type="scientific">Peribacillus deserti</name>
    <dbReference type="NCBI Taxonomy" id="673318"/>
    <lineage>
        <taxon>Bacteria</taxon>
        <taxon>Bacillati</taxon>
        <taxon>Bacillota</taxon>
        <taxon>Bacilli</taxon>
        <taxon>Bacillales</taxon>
        <taxon>Bacillaceae</taxon>
        <taxon>Peribacillus</taxon>
    </lineage>
</organism>
<dbReference type="InterPro" id="IPR024096">
    <property type="entry name" value="NO_sig/Golgi_transp_ligand-bd"/>
</dbReference>
<accession>A0A2N5M7G7</accession>
<evidence type="ECO:0000313" key="3">
    <source>
        <dbReference type="Proteomes" id="UP000234748"/>
    </source>
</evidence>
<reference evidence="2 3" key="1">
    <citation type="submission" date="2017-11" db="EMBL/GenBank/DDBJ databases">
        <title>Comparitive Functional Genomics of Dry Heat Resistant strains isolated from the Viking Spacecraft.</title>
        <authorList>
            <person name="Seuylemezian A."/>
            <person name="Cooper K."/>
            <person name="Vaishampayan P."/>
        </authorList>
    </citation>
    <scope>NUCLEOTIDE SEQUENCE [LARGE SCALE GENOMIC DNA]</scope>
    <source>
        <strain evidence="2 3">V1-29</strain>
    </source>
</reference>
<comment type="caution">
    <text evidence="2">The sequence shown here is derived from an EMBL/GenBank/DDBJ whole genome shotgun (WGS) entry which is preliminary data.</text>
</comment>
<dbReference type="EMBL" id="PGUY01000027">
    <property type="protein sequence ID" value="PLT30233.1"/>
    <property type="molecule type" value="Genomic_DNA"/>
</dbReference>
<dbReference type="PANTHER" id="PTHR35090:SF1">
    <property type="entry name" value="SLR0144 PROTEIN"/>
    <property type="match status" value="1"/>
</dbReference>
<dbReference type="SUPFAM" id="SSF111126">
    <property type="entry name" value="Ligand-binding domain in the NO signalling and Golgi transport"/>
    <property type="match status" value="1"/>
</dbReference>
<dbReference type="Pfam" id="PF10702">
    <property type="entry name" value="DUF2507"/>
    <property type="match status" value="1"/>
</dbReference>
<dbReference type="Gene3D" id="3.30.1380.20">
    <property type="entry name" value="Trafficking protein particle complex subunit 3"/>
    <property type="match status" value="1"/>
</dbReference>
<dbReference type="PANTHER" id="PTHR35090">
    <property type="entry name" value="DNA-DIRECTED RNA POLYMERASE SUBUNIT I"/>
    <property type="match status" value="1"/>
</dbReference>